<dbReference type="InterPro" id="IPR036412">
    <property type="entry name" value="HAD-like_sf"/>
</dbReference>
<dbReference type="InterPro" id="IPR023214">
    <property type="entry name" value="HAD_sf"/>
</dbReference>
<dbReference type="Proteomes" id="UP000545386">
    <property type="component" value="Unassembled WGS sequence"/>
</dbReference>
<dbReference type="NCBIfam" id="TIGR01549">
    <property type="entry name" value="HAD-SF-IA-v1"/>
    <property type="match status" value="1"/>
</dbReference>
<accession>A0A842HKG1</accession>
<dbReference type="FunFam" id="3.40.50.1000:FF:000022">
    <property type="entry name" value="Phosphoglycolate phosphatase"/>
    <property type="match status" value="1"/>
</dbReference>
<evidence type="ECO:0000256" key="10">
    <source>
        <dbReference type="ARBA" id="ARBA00022842"/>
    </source>
</evidence>
<dbReference type="PANTHER" id="PTHR43434">
    <property type="entry name" value="PHOSPHOGLYCOLATE PHOSPHATASE"/>
    <property type="match status" value="1"/>
</dbReference>
<proteinExistence type="inferred from homology"/>
<evidence type="ECO:0000256" key="5">
    <source>
        <dbReference type="ARBA" id="ARBA00011233"/>
    </source>
</evidence>
<comment type="function">
    <text evidence="12">Specifically catalyzes the dephosphorylation of 2-phosphoglycolate. Is involved in the dissimilation of the intracellular 2-phosphoglycolate formed during the DNA repair of 3'-phosphoglycolate ends, a major class of DNA lesions induced by oxidative stress.</text>
</comment>
<dbReference type="SFLD" id="SFLDG01135">
    <property type="entry name" value="C1.5.6:_HAD__Beta-PGM__Phospha"/>
    <property type="match status" value="1"/>
</dbReference>
<dbReference type="PANTHER" id="PTHR43434:SF23">
    <property type="entry name" value="PHOSPHOGLYCOLATE PHOSPHATASE"/>
    <property type="match status" value="1"/>
</dbReference>
<dbReference type="Pfam" id="PF13419">
    <property type="entry name" value="HAD_2"/>
    <property type="match status" value="1"/>
</dbReference>
<keyword evidence="10" id="KW-0460">Magnesium</keyword>
<dbReference type="GO" id="GO:0006281">
    <property type="term" value="P:DNA repair"/>
    <property type="evidence" value="ECO:0007669"/>
    <property type="project" value="TreeGrafter"/>
</dbReference>
<dbReference type="EC" id="3.1.3.18" evidence="6"/>
<dbReference type="SFLD" id="SFLDS00003">
    <property type="entry name" value="Haloacid_Dehalogenase"/>
    <property type="match status" value="1"/>
</dbReference>
<dbReference type="InterPro" id="IPR037512">
    <property type="entry name" value="PGPase_prok"/>
</dbReference>
<dbReference type="InterPro" id="IPR050155">
    <property type="entry name" value="HAD-like_hydrolase_sf"/>
</dbReference>
<evidence type="ECO:0000256" key="11">
    <source>
        <dbReference type="ARBA" id="ARBA00023277"/>
    </source>
</evidence>
<evidence type="ECO:0000256" key="4">
    <source>
        <dbReference type="ARBA" id="ARBA00006171"/>
    </source>
</evidence>
<organism evidence="13 14">
    <name type="scientific">Pusillimonas minor</name>
    <dbReference type="NCBI Taxonomy" id="2697024"/>
    <lineage>
        <taxon>Bacteria</taxon>
        <taxon>Pseudomonadati</taxon>
        <taxon>Pseudomonadota</taxon>
        <taxon>Betaproteobacteria</taxon>
        <taxon>Burkholderiales</taxon>
        <taxon>Alcaligenaceae</taxon>
        <taxon>Pusillimonas</taxon>
    </lineage>
</organism>
<dbReference type="NCBIfam" id="TIGR01509">
    <property type="entry name" value="HAD-SF-IA-v3"/>
    <property type="match status" value="1"/>
</dbReference>
<gene>
    <name evidence="13" type="primary">gph</name>
    <name evidence="13" type="ORF">GTU67_00710</name>
</gene>
<dbReference type="SFLD" id="SFLDG01129">
    <property type="entry name" value="C1.5:_HAD__Beta-PGM__Phosphata"/>
    <property type="match status" value="1"/>
</dbReference>
<comment type="caution">
    <text evidence="13">The sequence shown here is derived from an EMBL/GenBank/DDBJ whole genome shotgun (WGS) entry which is preliminary data.</text>
</comment>
<evidence type="ECO:0000256" key="8">
    <source>
        <dbReference type="ARBA" id="ARBA00022723"/>
    </source>
</evidence>
<evidence type="ECO:0000256" key="12">
    <source>
        <dbReference type="ARBA" id="ARBA00059247"/>
    </source>
</evidence>
<dbReference type="Gene3D" id="3.40.50.1000">
    <property type="entry name" value="HAD superfamily/HAD-like"/>
    <property type="match status" value="1"/>
</dbReference>
<keyword evidence="9 13" id="KW-0378">Hydrolase</keyword>
<dbReference type="GO" id="GO:0008967">
    <property type="term" value="F:phosphoglycolate phosphatase activity"/>
    <property type="evidence" value="ECO:0007669"/>
    <property type="project" value="UniProtKB-EC"/>
</dbReference>
<dbReference type="InterPro" id="IPR041492">
    <property type="entry name" value="HAD_2"/>
</dbReference>
<keyword evidence="8" id="KW-0479">Metal-binding</keyword>
<keyword evidence="7" id="KW-0113">Calvin cycle</keyword>
<comment type="catalytic activity">
    <reaction evidence="1">
        <text>2-phosphoglycolate + H2O = glycolate + phosphate</text>
        <dbReference type="Rhea" id="RHEA:14369"/>
        <dbReference type="ChEBI" id="CHEBI:15377"/>
        <dbReference type="ChEBI" id="CHEBI:29805"/>
        <dbReference type="ChEBI" id="CHEBI:43474"/>
        <dbReference type="ChEBI" id="CHEBI:58033"/>
        <dbReference type="EC" id="3.1.3.18"/>
    </reaction>
</comment>
<dbReference type="Gene3D" id="1.10.150.240">
    <property type="entry name" value="Putative phosphatase, domain 2"/>
    <property type="match status" value="1"/>
</dbReference>
<dbReference type="NCBIfam" id="TIGR01449">
    <property type="entry name" value="PGP_bact"/>
    <property type="match status" value="1"/>
</dbReference>
<dbReference type="PRINTS" id="PR00413">
    <property type="entry name" value="HADHALOGNASE"/>
</dbReference>
<protein>
    <recommendedName>
        <fullName evidence="6">phosphoglycolate phosphatase</fullName>
        <ecNumber evidence="6">3.1.3.18</ecNumber>
    </recommendedName>
</protein>
<dbReference type="InterPro" id="IPR006439">
    <property type="entry name" value="HAD-SF_hydro_IA"/>
</dbReference>
<dbReference type="GO" id="GO:0019253">
    <property type="term" value="P:reductive pentose-phosphate cycle"/>
    <property type="evidence" value="ECO:0007669"/>
    <property type="project" value="UniProtKB-KW"/>
</dbReference>
<sequence>MSKLVLFDFDGTLADTAPDLAAAANRQRERQGLPPLPYDVLRPMASAGARGLLKVSLDIDPDHPDYESHRQQFLSDYEQHMTVLTRLFPGVPELLQSLKMQGYRWGIVTNKVEYLALPIVRHLELHTECAVTIGGDTAGHAKPHPAPLLLAAERAGFAPQQCVYIGDDERDIVAGKAAGMPTIAAAYGYCNPAQVANWQADAVAHQVTDLLGHINRLL</sequence>
<keyword evidence="14" id="KW-1185">Reference proteome</keyword>
<reference evidence="13 14" key="1">
    <citation type="submission" date="2020-08" db="EMBL/GenBank/DDBJ databases">
        <title>Paraeoetvoesia sp. YC-7-48 draft genome sequence.</title>
        <authorList>
            <person name="Yao L."/>
        </authorList>
    </citation>
    <scope>NUCLEOTIDE SEQUENCE [LARGE SCALE GENOMIC DNA]</scope>
    <source>
        <strain evidence="14">YC-7-48</strain>
    </source>
</reference>
<evidence type="ECO:0000313" key="14">
    <source>
        <dbReference type="Proteomes" id="UP000545386"/>
    </source>
</evidence>
<keyword evidence="11" id="KW-0119">Carbohydrate metabolism</keyword>
<dbReference type="AlphaFoldDB" id="A0A842HKG1"/>
<evidence type="ECO:0000256" key="1">
    <source>
        <dbReference type="ARBA" id="ARBA00000830"/>
    </source>
</evidence>
<comment type="subunit">
    <text evidence="5">Homotrimer.</text>
</comment>
<dbReference type="EMBL" id="JACJUU010000001">
    <property type="protein sequence ID" value="MBC2768434.1"/>
    <property type="molecule type" value="Genomic_DNA"/>
</dbReference>
<comment type="cofactor">
    <cofactor evidence="2">
        <name>Mg(2+)</name>
        <dbReference type="ChEBI" id="CHEBI:18420"/>
    </cofactor>
</comment>
<evidence type="ECO:0000256" key="9">
    <source>
        <dbReference type="ARBA" id="ARBA00022801"/>
    </source>
</evidence>
<name>A0A842HKG1_9BURK</name>
<dbReference type="GO" id="GO:0046872">
    <property type="term" value="F:metal ion binding"/>
    <property type="evidence" value="ECO:0007669"/>
    <property type="project" value="UniProtKB-KW"/>
</dbReference>
<comment type="similarity">
    <text evidence="4">Belongs to the HAD-like hydrolase superfamily. CbbY/CbbZ/Gph/YieH family.</text>
</comment>
<comment type="pathway">
    <text evidence="3">Organic acid metabolism; glycolate biosynthesis; glycolate from 2-phosphoglycolate: step 1/1.</text>
</comment>
<evidence type="ECO:0000256" key="2">
    <source>
        <dbReference type="ARBA" id="ARBA00001946"/>
    </source>
</evidence>
<dbReference type="GO" id="GO:0005829">
    <property type="term" value="C:cytosol"/>
    <property type="evidence" value="ECO:0007669"/>
    <property type="project" value="TreeGrafter"/>
</dbReference>
<evidence type="ECO:0000256" key="3">
    <source>
        <dbReference type="ARBA" id="ARBA00004818"/>
    </source>
</evidence>
<evidence type="ECO:0000256" key="6">
    <source>
        <dbReference type="ARBA" id="ARBA00013078"/>
    </source>
</evidence>
<dbReference type="RefSeq" id="WP_185778282.1">
    <property type="nucleotide sequence ID" value="NZ_JACJUU010000001.1"/>
</dbReference>
<evidence type="ECO:0000256" key="7">
    <source>
        <dbReference type="ARBA" id="ARBA00022567"/>
    </source>
</evidence>
<evidence type="ECO:0000313" key="13">
    <source>
        <dbReference type="EMBL" id="MBC2768434.1"/>
    </source>
</evidence>
<dbReference type="SUPFAM" id="SSF56784">
    <property type="entry name" value="HAD-like"/>
    <property type="match status" value="1"/>
</dbReference>
<dbReference type="InterPro" id="IPR023198">
    <property type="entry name" value="PGP-like_dom2"/>
</dbReference>